<dbReference type="InterPro" id="IPR052164">
    <property type="entry name" value="Anthracycline_SecMetBiosynth"/>
</dbReference>
<proteinExistence type="predicted"/>
<dbReference type="InterPro" id="IPR037523">
    <property type="entry name" value="VOC_core"/>
</dbReference>
<dbReference type="KEGG" id="mno:Mnod_8594"/>
<dbReference type="InterPro" id="IPR029068">
    <property type="entry name" value="Glyas_Bleomycin-R_OHBP_Dase"/>
</dbReference>
<dbReference type="OrthoDB" id="9793039at2"/>
<protein>
    <submittedName>
        <fullName evidence="2">Glyoxalase/bleomycin resistance protein/dioxygenase</fullName>
    </submittedName>
</protein>
<dbReference type="SUPFAM" id="SSF54593">
    <property type="entry name" value="Glyoxalase/Bleomycin resistance protein/Dihydroxybiphenyl dioxygenase"/>
    <property type="match status" value="1"/>
</dbReference>
<dbReference type="Gene3D" id="3.10.180.10">
    <property type="entry name" value="2,3-Dihydroxybiphenyl 1,2-Dioxygenase, domain 1"/>
    <property type="match status" value="1"/>
</dbReference>
<evidence type="ECO:0000313" key="2">
    <source>
        <dbReference type="EMBL" id="ACL62678.1"/>
    </source>
</evidence>
<dbReference type="HOGENOM" id="CLU_127592_3_1_5"/>
<dbReference type="RefSeq" id="WP_015934214.1">
    <property type="nucleotide sequence ID" value="NC_011892.1"/>
</dbReference>
<reference evidence="3" key="1">
    <citation type="submission" date="2009-01" db="EMBL/GenBank/DDBJ databases">
        <title>Complete sequence of plasmid 1 of Methylobacterium nodulans ORS 2060.</title>
        <authorList>
            <consortium name="US DOE Joint Genome Institute"/>
            <person name="Lucas S."/>
            <person name="Copeland A."/>
            <person name="Lapidus A."/>
            <person name="Glavina del Rio T."/>
            <person name="Dalin E."/>
            <person name="Tice H."/>
            <person name="Bruce D."/>
            <person name="Goodwin L."/>
            <person name="Pitluck S."/>
            <person name="Sims D."/>
            <person name="Brettin T."/>
            <person name="Detter J.C."/>
            <person name="Han C."/>
            <person name="Larimer F."/>
            <person name="Land M."/>
            <person name="Hauser L."/>
            <person name="Kyrpides N."/>
            <person name="Ivanova N."/>
            <person name="Marx C.J."/>
            <person name="Richardson P."/>
        </authorList>
    </citation>
    <scope>NUCLEOTIDE SEQUENCE [LARGE SCALE GENOMIC DNA]</scope>
    <source>
        <strain evidence="3">LMG 21967 / CNCM I-2342 / ORS 2060</strain>
        <plasmid evidence="3">Plasmid pMNOD01</plasmid>
    </source>
</reference>
<keyword evidence="3" id="KW-1185">Reference proteome</keyword>
<keyword evidence="2" id="KW-0614">Plasmid</keyword>
<feature type="domain" description="VOC" evidence="1">
    <location>
        <begin position="3"/>
        <end position="126"/>
    </location>
</feature>
<dbReference type="EMBL" id="CP001350">
    <property type="protein sequence ID" value="ACL62678.1"/>
    <property type="molecule type" value="Genomic_DNA"/>
</dbReference>
<name>B8IW88_METNO</name>
<accession>B8IW88</accession>
<dbReference type="PANTHER" id="PTHR33993">
    <property type="entry name" value="GLYOXALASE-RELATED"/>
    <property type="match status" value="1"/>
</dbReference>
<dbReference type="Pfam" id="PF00903">
    <property type="entry name" value="Glyoxalase"/>
    <property type="match status" value="1"/>
</dbReference>
<evidence type="ECO:0000313" key="3">
    <source>
        <dbReference type="Proteomes" id="UP000008207"/>
    </source>
</evidence>
<dbReference type="GO" id="GO:0051213">
    <property type="term" value="F:dioxygenase activity"/>
    <property type="evidence" value="ECO:0007669"/>
    <property type="project" value="UniProtKB-KW"/>
</dbReference>
<evidence type="ECO:0000259" key="1">
    <source>
        <dbReference type="PROSITE" id="PS51819"/>
    </source>
</evidence>
<dbReference type="AlphaFoldDB" id="B8IW88"/>
<gene>
    <name evidence="2" type="ordered locus">Mnod_8594</name>
</gene>
<dbReference type="InterPro" id="IPR004360">
    <property type="entry name" value="Glyas_Fos-R_dOase_dom"/>
</dbReference>
<dbReference type="PROSITE" id="PS51819">
    <property type="entry name" value="VOC"/>
    <property type="match status" value="1"/>
</dbReference>
<sequence>MDPVVHFEMPYEDRDRMVQFYESAFGWKAQKLGPEMGNYVIVTTANADVKPDAPRGSINGGFWEKRADWPAQVPAIVIGVGDIRGTMEKILRAGGKILGDPMQIPGVGEYVSFLDTEGNRASLLQPSM</sequence>
<keyword evidence="2" id="KW-0223">Dioxygenase</keyword>
<geneLocation type="plasmid" evidence="2 3">
    <name>pMNOD01</name>
</geneLocation>
<dbReference type="Proteomes" id="UP000008207">
    <property type="component" value="Plasmid pMNOD01"/>
</dbReference>
<organism evidence="2 3">
    <name type="scientific">Methylobacterium nodulans (strain LMG 21967 / CNCM I-2342 / ORS 2060)</name>
    <dbReference type="NCBI Taxonomy" id="460265"/>
    <lineage>
        <taxon>Bacteria</taxon>
        <taxon>Pseudomonadati</taxon>
        <taxon>Pseudomonadota</taxon>
        <taxon>Alphaproteobacteria</taxon>
        <taxon>Hyphomicrobiales</taxon>
        <taxon>Methylobacteriaceae</taxon>
        <taxon>Methylobacterium</taxon>
    </lineage>
</organism>
<keyword evidence="2" id="KW-0560">Oxidoreductase</keyword>